<proteinExistence type="predicted"/>
<dbReference type="SUPFAM" id="SSF52402">
    <property type="entry name" value="Adenine nucleotide alpha hydrolases-like"/>
    <property type="match status" value="1"/>
</dbReference>
<gene>
    <name evidence="2" type="ORF">LCGC14_3126180</name>
</gene>
<dbReference type="InterPro" id="IPR006016">
    <property type="entry name" value="UspA"/>
</dbReference>
<accession>A0A0F8W0X0</accession>
<dbReference type="CDD" id="cd00293">
    <property type="entry name" value="USP-like"/>
    <property type="match status" value="1"/>
</dbReference>
<reference evidence="2" key="1">
    <citation type="journal article" date="2015" name="Nature">
        <title>Complex archaea that bridge the gap between prokaryotes and eukaryotes.</title>
        <authorList>
            <person name="Spang A."/>
            <person name="Saw J.H."/>
            <person name="Jorgensen S.L."/>
            <person name="Zaremba-Niedzwiedzka K."/>
            <person name="Martijn J."/>
            <person name="Lind A.E."/>
            <person name="van Eijk R."/>
            <person name="Schleper C."/>
            <person name="Guy L."/>
            <person name="Ettema T.J."/>
        </authorList>
    </citation>
    <scope>NUCLEOTIDE SEQUENCE</scope>
</reference>
<dbReference type="Gene3D" id="3.40.50.620">
    <property type="entry name" value="HUPs"/>
    <property type="match status" value="1"/>
</dbReference>
<evidence type="ECO:0000259" key="1">
    <source>
        <dbReference type="Pfam" id="PF00582"/>
    </source>
</evidence>
<comment type="caution">
    <text evidence="2">The sequence shown here is derived from an EMBL/GenBank/DDBJ whole genome shotgun (WGS) entry which is preliminary data.</text>
</comment>
<evidence type="ECO:0000313" key="2">
    <source>
        <dbReference type="EMBL" id="KKK50322.1"/>
    </source>
</evidence>
<protein>
    <recommendedName>
        <fullName evidence="1">UspA domain-containing protein</fullName>
    </recommendedName>
</protein>
<dbReference type="EMBL" id="LAZR01068081">
    <property type="protein sequence ID" value="KKK50322.1"/>
    <property type="molecule type" value="Genomic_DNA"/>
</dbReference>
<sequence length="137" mass="14701">MYSKLMIPVDLRHVDQMDKALSLSADIAKLYGATLHIVGVTSSAPSETARTPEAFDEKLTAYANERSQALDATFVAHTEVSHDPSIDLDEVLQKAAKTIGADLIVMASHIPGFAEHFVSSNAGYTASHSAVSVFIVR</sequence>
<organism evidence="2">
    <name type="scientific">marine sediment metagenome</name>
    <dbReference type="NCBI Taxonomy" id="412755"/>
    <lineage>
        <taxon>unclassified sequences</taxon>
        <taxon>metagenomes</taxon>
        <taxon>ecological metagenomes</taxon>
    </lineage>
</organism>
<dbReference type="AlphaFoldDB" id="A0A0F8W0X0"/>
<feature type="domain" description="UspA" evidence="1">
    <location>
        <begin position="1"/>
        <end position="137"/>
    </location>
</feature>
<name>A0A0F8W0X0_9ZZZZ</name>
<dbReference type="InterPro" id="IPR014729">
    <property type="entry name" value="Rossmann-like_a/b/a_fold"/>
</dbReference>
<dbReference type="Pfam" id="PF00582">
    <property type="entry name" value="Usp"/>
    <property type="match status" value="1"/>
</dbReference>